<dbReference type="GO" id="GO:0005856">
    <property type="term" value="C:cytoskeleton"/>
    <property type="evidence" value="ECO:0007669"/>
    <property type="project" value="UniProtKB-SubCell"/>
</dbReference>
<gene>
    <name evidence="6" type="primary">LOC118281560</name>
</gene>
<sequence length="566" mass="62508">MSEFFGPWTDKEEGEEEIVEETVETITTTTTRRQIPSKSSSTKTTTMTTPATLYGRDLSAYDEVDVDELLAKLSQEELTMLAKEVDPDDNFLPPSQRNNYDCEKDPTGPLNRKKLIEHINKQALETPDRPEIKPYVAGVVRGKKWIPPPAPEKVRDADEQISIDLGDEYEQALTDASQEEIIDLAAILGFHSMMNQDQYHASLLNKGQPVGLGWDGITKATKPKVYPMDPPNDTDPDETIKRVQQNDQKLTDLNWNNIKNISEEKFEKLFEGLKSNTSLEVLSLVNVGLNDRGAALLADALRVNSALRVVNVETNFISPPALLELVRALLDTHAVEEFRASNQRSQVLGNKIEMEITSLVEQNPTLLRLGLHLEYSDARHRIASHLQRNIDRNCRVLKKASASLSARRPRGPPPAVGIDSSFFNMTPPSAEALTPTTEEPKPVISETVETSLTVKTKAQPDDRPTSITIGDGKLEPETPVTNTQPVEPVTTETVAPTDNVQPVPSEDRLAGEPVPVAPEGKVEESSDALSLSPGEEERFVKATPPDVNPNPHSTPAATEPEQRLEP</sequence>
<dbReference type="GO" id="GO:0030016">
    <property type="term" value="C:myofibril"/>
    <property type="evidence" value="ECO:0007669"/>
    <property type="project" value="TreeGrafter"/>
</dbReference>
<dbReference type="OrthoDB" id="2163268at2759"/>
<dbReference type="RefSeq" id="XP_035458039.2">
    <property type="nucleotide sequence ID" value="XM_035602146.2"/>
</dbReference>
<dbReference type="CTD" id="43633"/>
<dbReference type="AlphaFoldDB" id="A0A9R0DK05"/>
<feature type="region of interest" description="Disordered" evidence="4">
    <location>
        <begin position="403"/>
        <end position="422"/>
    </location>
</feature>
<dbReference type="InterPro" id="IPR032675">
    <property type="entry name" value="LRR_dom_sf"/>
</dbReference>
<feature type="compositionally biased region" description="Low complexity" evidence="4">
    <location>
        <begin position="477"/>
        <end position="497"/>
    </location>
</feature>
<proteinExistence type="predicted"/>
<dbReference type="FunFam" id="3.80.10.10:FF:000099">
    <property type="entry name" value="Tropomodulin, isoform C"/>
    <property type="match status" value="1"/>
</dbReference>
<feature type="region of interest" description="Disordered" evidence="4">
    <location>
        <begin position="24"/>
        <end position="48"/>
    </location>
</feature>
<dbReference type="GeneID" id="118281560"/>
<dbReference type="GO" id="GO:0005523">
    <property type="term" value="F:tropomyosin binding"/>
    <property type="evidence" value="ECO:0007669"/>
    <property type="project" value="InterPro"/>
</dbReference>
<evidence type="ECO:0000256" key="2">
    <source>
        <dbReference type="ARBA" id="ARBA00022490"/>
    </source>
</evidence>
<dbReference type="InterPro" id="IPR004934">
    <property type="entry name" value="TMOD"/>
</dbReference>
<feature type="region of interest" description="Disordered" evidence="4">
    <location>
        <begin position="451"/>
        <end position="566"/>
    </location>
</feature>
<comment type="subcellular location">
    <subcellularLocation>
        <location evidence="1">Cytoplasm</location>
        <location evidence="1">Cytoskeleton</location>
    </subcellularLocation>
</comment>
<dbReference type="SMART" id="SM00368">
    <property type="entry name" value="LRR_RI"/>
    <property type="match status" value="2"/>
</dbReference>
<dbReference type="GO" id="GO:0007015">
    <property type="term" value="P:actin filament organization"/>
    <property type="evidence" value="ECO:0007669"/>
    <property type="project" value="TreeGrafter"/>
</dbReference>
<keyword evidence="2" id="KW-0963">Cytoplasm</keyword>
<dbReference type="GO" id="GO:0030239">
    <property type="term" value="P:myofibril assembly"/>
    <property type="evidence" value="ECO:0007669"/>
    <property type="project" value="TreeGrafter"/>
</dbReference>
<reference evidence="6" key="1">
    <citation type="submission" date="2025-08" db="UniProtKB">
        <authorList>
            <consortium name="RefSeq"/>
        </authorList>
    </citation>
    <scope>IDENTIFICATION</scope>
    <source>
        <tissue evidence="6">Whole larval tissue</tissue>
    </source>
</reference>
<accession>A0A9R0DK05</accession>
<dbReference type="Gene3D" id="3.80.10.10">
    <property type="entry name" value="Ribonuclease Inhibitor"/>
    <property type="match status" value="1"/>
</dbReference>
<keyword evidence="5" id="KW-1185">Reference proteome</keyword>
<evidence type="ECO:0000256" key="1">
    <source>
        <dbReference type="ARBA" id="ARBA00004245"/>
    </source>
</evidence>
<dbReference type="SUPFAM" id="SSF52047">
    <property type="entry name" value="RNI-like"/>
    <property type="match status" value="1"/>
</dbReference>
<dbReference type="GO" id="GO:0051694">
    <property type="term" value="P:pointed-end actin filament capping"/>
    <property type="evidence" value="ECO:0007669"/>
    <property type="project" value="InterPro"/>
</dbReference>
<evidence type="ECO:0000256" key="4">
    <source>
        <dbReference type="SAM" id="MobiDB-lite"/>
    </source>
</evidence>
<protein>
    <submittedName>
        <fullName evidence="6">Tropomodulin-1 isoform X1</fullName>
    </submittedName>
</protein>
<organism evidence="5 6">
    <name type="scientific">Spodoptera frugiperda</name>
    <name type="common">Fall armyworm</name>
    <dbReference type="NCBI Taxonomy" id="7108"/>
    <lineage>
        <taxon>Eukaryota</taxon>
        <taxon>Metazoa</taxon>
        <taxon>Ecdysozoa</taxon>
        <taxon>Arthropoda</taxon>
        <taxon>Hexapoda</taxon>
        <taxon>Insecta</taxon>
        <taxon>Pterygota</taxon>
        <taxon>Neoptera</taxon>
        <taxon>Endopterygota</taxon>
        <taxon>Lepidoptera</taxon>
        <taxon>Glossata</taxon>
        <taxon>Ditrysia</taxon>
        <taxon>Noctuoidea</taxon>
        <taxon>Noctuidae</taxon>
        <taxon>Amphipyrinae</taxon>
        <taxon>Spodoptera</taxon>
    </lineage>
</organism>
<feature type="region of interest" description="Disordered" evidence="4">
    <location>
        <begin position="86"/>
        <end position="109"/>
    </location>
</feature>
<name>A0A9R0DK05_SPOFR</name>
<evidence type="ECO:0000256" key="3">
    <source>
        <dbReference type="ARBA" id="ARBA00023212"/>
    </source>
</evidence>
<dbReference type="PANTHER" id="PTHR10901">
    <property type="entry name" value="TROPOMODULIN"/>
    <property type="match status" value="1"/>
</dbReference>
<dbReference type="Proteomes" id="UP000829999">
    <property type="component" value="Chromosome 29"/>
</dbReference>
<evidence type="ECO:0000313" key="6">
    <source>
        <dbReference type="RefSeq" id="XP_035458039.2"/>
    </source>
</evidence>
<dbReference type="Pfam" id="PF03250">
    <property type="entry name" value="Tropomodulin"/>
    <property type="match status" value="1"/>
</dbReference>
<evidence type="ECO:0000313" key="5">
    <source>
        <dbReference type="Proteomes" id="UP000829999"/>
    </source>
</evidence>
<dbReference type="PANTHER" id="PTHR10901:SF6">
    <property type="entry name" value="TROPOMODULIN, ISOFORM N"/>
    <property type="match status" value="1"/>
</dbReference>
<keyword evidence="3" id="KW-0206">Cytoskeleton</keyword>